<evidence type="ECO:0000256" key="7">
    <source>
        <dbReference type="ARBA" id="ARBA00023065"/>
    </source>
</evidence>
<dbReference type="Pfam" id="PF00593">
    <property type="entry name" value="TonB_dep_Rec_b-barrel"/>
    <property type="match status" value="1"/>
</dbReference>
<protein>
    <submittedName>
        <fullName evidence="15">Iron complex outermembrane recepter protein</fullName>
    </submittedName>
</protein>
<dbReference type="InterPro" id="IPR039426">
    <property type="entry name" value="TonB-dep_rcpt-like"/>
</dbReference>
<keyword evidence="6" id="KW-0408">Iron</keyword>
<keyword evidence="9 11" id="KW-0472">Membrane</keyword>
<evidence type="ECO:0000256" key="1">
    <source>
        <dbReference type="ARBA" id="ARBA00004571"/>
    </source>
</evidence>
<keyword evidence="16" id="KW-1185">Reference proteome</keyword>
<sequence>MLLAGFAVAAPAFAQQAGEQRGLDDIVVTARRVEERLQVAPVAVTALSAATLEQRQVSNLTEVVRFAPNVQFSTAASGTTGASSVFIRGIGQADFITTTEPGVGVYVDGVYLARVTGAALDLADVERVEVLRGPQGTLYGRNTIGGAVNVVTKRPRDRLEGELRLTGGNQGRFEGRATISGPLGDGVSGRLSVLGRTDSGYGRNLVSQPGISSQMGRARDLGARVQLRIEPSDRFSIDLSGDYLRHRGTPSPHTLVAFRSSPTSIAYNALPGVVPIGPQYLNPRPDLDAVQLSAPMRDTLDVYGGALTATYELDAVTLKSISAYRHQDGQSGQDFDGTPAAFLDQLVDSRQWQFSQELQASGKALEGRLDWIVGGYYFEEDGRFDSFVSLSSLPVTILTNNHSKSLAFYGQASYEIVPRLRLTLGGRYTDEKKSLDGITTLFGPIALVPPTDRSDKFRNFSPKVGLDYRVTDDLLVYGSVTRGFRSGGFNGRPFSLADLTPFSAEKVTSYEAGFKSELFGRLLRFNMAGFYNDYKDIQLTAVSSSGGASIVLTGNAASAEIYGFEAEIEARPVRMLKLFGSVGYMKNDLVEKAGFTFGATELPTAPKWTLSFGGQYDVPLSDAFDLSFGADVSHTSSFTPQFDPSPAARIPAYSLVNGRITLANKDDRWSLMLFVKNLFDKRYRTYAQTMGSQDATTAWFGPSRRIGIQAALAF</sequence>
<dbReference type="PANTHER" id="PTHR32552">
    <property type="entry name" value="FERRICHROME IRON RECEPTOR-RELATED"/>
    <property type="match status" value="1"/>
</dbReference>
<accession>A0A1T5CVG0</accession>
<comment type="subcellular location">
    <subcellularLocation>
        <location evidence="1 11">Cell outer membrane</location>
        <topology evidence="1 11">Multi-pass membrane protein</topology>
    </subcellularLocation>
</comment>
<evidence type="ECO:0000256" key="4">
    <source>
        <dbReference type="ARBA" id="ARBA00022496"/>
    </source>
</evidence>
<feature type="domain" description="TonB-dependent receptor plug" evidence="14">
    <location>
        <begin position="39"/>
        <end position="147"/>
    </location>
</feature>
<dbReference type="InterPro" id="IPR012910">
    <property type="entry name" value="Plug_dom"/>
</dbReference>
<evidence type="ECO:0000313" key="15">
    <source>
        <dbReference type="EMBL" id="SKB63190.1"/>
    </source>
</evidence>
<evidence type="ECO:0000256" key="8">
    <source>
        <dbReference type="ARBA" id="ARBA00023077"/>
    </source>
</evidence>
<dbReference type="CDD" id="cd01347">
    <property type="entry name" value="ligand_gated_channel"/>
    <property type="match status" value="1"/>
</dbReference>
<evidence type="ECO:0000256" key="6">
    <source>
        <dbReference type="ARBA" id="ARBA00023004"/>
    </source>
</evidence>
<dbReference type="InterPro" id="IPR000531">
    <property type="entry name" value="Beta-barrel_TonB"/>
</dbReference>
<evidence type="ECO:0000259" key="14">
    <source>
        <dbReference type="Pfam" id="PF07715"/>
    </source>
</evidence>
<evidence type="ECO:0000256" key="3">
    <source>
        <dbReference type="ARBA" id="ARBA00022452"/>
    </source>
</evidence>
<evidence type="ECO:0000256" key="10">
    <source>
        <dbReference type="ARBA" id="ARBA00023237"/>
    </source>
</evidence>
<dbReference type="Proteomes" id="UP000189818">
    <property type="component" value="Unassembled WGS sequence"/>
</dbReference>
<keyword evidence="4" id="KW-0410">Iron transport</keyword>
<organism evidence="15 16">
    <name type="scientific">Rhizorhabdus histidinilytica</name>
    <dbReference type="NCBI Taxonomy" id="439228"/>
    <lineage>
        <taxon>Bacteria</taxon>
        <taxon>Pseudomonadati</taxon>
        <taxon>Pseudomonadota</taxon>
        <taxon>Alphaproteobacteria</taxon>
        <taxon>Sphingomonadales</taxon>
        <taxon>Sphingomonadaceae</taxon>
        <taxon>Rhizorhabdus</taxon>
    </lineage>
</organism>
<keyword evidence="2 11" id="KW-0813">Transport</keyword>
<evidence type="ECO:0000256" key="5">
    <source>
        <dbReference type="ARBA" id="ARBA00022692"/>
    </source>
</evidence>
<proteinExistence type="inferred from homology"/>
<keyword evidence="3 11" id="KW-1134">Transmembrane beta strand</keyword>
<dbReference type="Gene3D" id="2.40.170.20">
    <property type="entry name" value="TonB-dependent receptor, beta-barrel domain"/>
    <property type="match status" value="1"/>
</dbReference>
<evidence type="ECO:0000256" key="12">
    <source>
        <dbReference type="RuleBase" id="RU003357"/>
    </source>
</evidence>
<reference evidence="16" key="1">
    <citation type="submission" date="2017-02" db="EMBL/GenBank/DDBJ databases">
        <authorList>
            <person name="Varghese N."/>
            <person name="Submissions S."/>
        </authorList>
    </citation>
    <scope>NUCLEOTIDE SEQUENCE [LARGE SCALE GENOMIC DNA]</scope>
    <source>
        <strain evidence="16">UM2</strain>
    </source>
</reference>
<evidence type="ECO:0000256" key="9">
    <source>
        <dbReference type="ARBA" id="ARBA00023136"/>
    </source>
</evidence>
<evidence type="ECO:0000256" key="2">
    <source>
        <dbReference type="ARBA" id="ARBA00022448"/>
    </source>
</evidence>
<dbReference type="PROSITE" id="PS52016">
    <property type="entry name" value="TONB_DEPENDENT_REC_3"/>
    <property type="match status" value="1"/>
</dbReference>
<dbReference type="EMBL" id="FUYM01000004">
    <property type="protein sequence ID" value="SKB63190.1"/>
    <property type="molecule type" value="Genomic_DNA"/>
</dbReference>
<evidence type="ECO:0000313" key="16">
    <source>
        <dbReference type="Proteomes" id="UP000189818"/>
    </source>
</evidence>
<feature type="domain" description="TonB-dependent receptor-like beta-barrel" evidence="13">
    <location>
        <begin position="267"/>
        <end position="678"/>
    </location>
</feature>
<dbReference type="AlphaFoldDB" id="A0A1T5CVG0"/>
<dbReference type="GO" id="GO:0009279">
    <property type="term" value="C:cell outer membrane"/>
    <property type="evidence" value="ECO:0007669"/>
    <property type="project" value="UniProtKB-SubCell"/>
</dbReference>
<keyword evidence="10 11" id="KW-0998">Cell outer membrane</keyword>
<evidence type="ECO:0000259" key="13">
    <source>
        <dbReference type="Pfam" id="PF00593"/>
    </source>
</evidence>
<gene>
    <name evidence="15" type="ORF">SAMN06295920_104330</name>
</gene>
<keyword evidence="8 12" id="KW-0798">TonB box</keyword>
<dbReference type="PANTHER" id="PTHR32552:SF81">
    <property type="entry name" value="TONB-DEPENDENT OUTER MEMBRANE RECEPTOR"/>
    <property type="match status" value="1"/>
</dbReference>
<name>A0A1T5CVG0_9SPHN</name>
<keyword evidence="7" id="KW-0406">Ion transport</keyword>
<dbReference type="Pfam" id="PF07715">
    <property type="entry name" value="Plug"/>
    <property type="match status" value="1"/>
</dbReference>
<dbReference type="OrthoDB" id="9760333at2"/>
<comment type="similarity">
    <text evidence="11 12">Belongs to the TonB-dependent receptor family.</text>
</comment>
<keyword evidence="5 11" id="KW-0812">Transmembrane</keyword>
<dbReference type="RefSeq" id="WP_079648220.1">
    <property type="nucleotide sequence ID" value="NZ_FUYM01000004.1"/>
</dbReference>
<evidence type="ECO:0000256" key="11">
    <source>
        <dbReference type="PROSITE-ProRule" id="PRU01360"/>
    </source>
</evidence>
<dbReference type="SUPFAM" id="SSF56935">
    <property type="entry name" value="Porins"/>
    <property type="match status" value="1"/>
</dbReference>
<dbReference type="InterPro" id="IPR036942">
    <property type="entry name" value="Beta-barrel_TonB_sf"/>
</dbReference>
<dbReference type="STRING" id="439228.SAMN06295920_104330"/>
<dbReference type="GO" id="GO:0006826">
    <property type="term" value="P:iron ion transport"/>
    <property type="evidence" value="ECO:0007669"/>
    <property type="project" value="UniProtKB-KW"/>
</dbReference>